<dbReference type="AlphaFoldDB" id="A0A2N8UEE1"/>
<feature type="compositionally biased region" description="Low complexity" evidence="1">
    <location>
        <begin position="163"/>
        <end position="175"/>
    </location>
</feature>
<proteinExistence type="predicted"/>
<dbReference type="EMBL" id="LT795059">
    <property type="protein sequence ID" value="SJX62743.1"/>
    <property type="molecule type" value="Genomic_DNA"/>
</dbReference>
<reference evidence="3 4" key="1">
    <citation type="submission" date="2017-02" db="EMBL/GenBank/DDBJ databases">
        <authorList>
            <person name="Peterson S.W."/>
        </authorList>
    </citation>
    <scope>NUCLEOTIDE SEQUENCE [LARGE SCALE GENOMIC DNA]</scope>
    <source>
        <strain evidence="3 4">SRS1_H2-8</strain>
    </source>
</reference>
<evidence type="ECO:0000256" key="2">
    <source>
        <dbReference type="SAM" id="SignalP"/>
    </source>
</evidence>
<keyword evidence="2" id="KW-0732">Signal</keyword>
<accession>A0A2N8UEE1</accession>
<evidence type="ECO:0000313" key="4">
    <source>
        <dbReference type="Proteomes" id="UP000239563"/>
    </source>
</evidence>
<organism evidence="3 4">
    <name type="scientific">Sporisorium reilianum f. sp. reilianum</name>
    <dbReference type="NCBI Taxonomy" id="72559"/>
    <lineage>
        <taxon>Eukaryota</taxon>
        <taxon>Fungi</taxon>
        <taxon>Dikarya</taxon>
        <taxon>Basidiomycota</taxon>
        <taxon>Ustilaginomycotina</taxon>
        <taxon>Ustilaginomycetes</taxon>
        <taxon>Ustilaginales</taxon>
        <taxon>Ustilaginaceae</taxon>
        <taxon>Sporisorium</taxon>
    </lineage>
</organism>
<sequence>MPASSLIVTMVILAIEVYCLNPPAMTKIVKAFAETSDLWAGVSNDWTLPGSHNPFTNSPPTHGWVTFLESKGADAINSSYRRVHREFREVSSNIDRLGLNHGITRNTAFFLIKKYAAHLQMDPDNVRVYDALKDAHLKAIGGMPALSPSPEAVQGGHLEDAFSHAAASSSSSGADRSVRPSASSSDFE</sequence>
<feature type="signal peptide" evidence="2">
    <location>
        <begin position="1"/>
        <end position="19"/>
    </location>
</feature>
<gene>
    <name evidence="3" type="ORF">SRS1_11000</name>
</gene>
<evidence type="ECO:0000313" key="3">
    <source>
        <dbReference type="EMBL" id="SJX62743.1"/>
    </source>
</evidence>
<protein>
    <submittedName>
        <fullName evidence="3">Uncharacterized protein</fullName>
    </submittedName>
</protein>
<dbReference type="Proteomes" id="UP000239563">
    <property type="component" value="Chromosome VI"/>
</dbReference>
<evidence type="ECO:0000256" key="1">
    <source>
        <dbReference type="SAM" id="MobiDB-lite"/>
    </source>
</evidence>
<name>A0A2N8UEE1_9BASI</name>
<feature type="chain" id="PRO_5014673432" evidence="2">
    <location>
        <begin position="20"/>
        <end position="188"/>
    </location>
</feature>
<feature type="region of interest" description="Disordered" evidence="1">
    <location>
        <begin position="148"/>
        <end position="188"/>
    </location>
</feature>